<comment type="subunit">
    <text evidence="2 4">Homodimer.</text>
</comment>
<comment type="subcellular location">
    <subcellularLocation>
        <location evidence="4">Secreted</location>
        <location evidence="4">Extracellular space</location>
        <location evidence="4">Apoplast</location>
    </subcellularLocation>
</comment>
<evidence type="ECO:0000313" key="7">
    <source>
        <dbReference type="Proteomes" id="UP000030689"/>
    </source>
</evidence>
<proteinExistence type="inferred from homology"/>
<dbReference type="GO" id="GO:0009699">
    <property type="term" value="P:phenylpropanoid biosynthetic process"/>
    <property type="evidence" value="ECO:0007669"/>
    <property type="project" value="UniProtKB-ARBA"/>
</dbReference>
<feature type="non-terminal residue" evidence="6">
    <location>
        <position position="1"/>
    </location>
</feature>
<evidence type="ECO:0000256" key="3">
    <source>
        <dbReference type="ARBA" id="ARBA00022525"/>
    </source>
</evidence>
<keyword evidence="7" id="KW-1185">Reference proteome</keyword>
<dbReference type="KEGG" id="eus:EUTSA_v10006492mg"/>
<evidence type="ECO:0000256" key="2">
    <source>
        <dbReference type="ARBA" id="ARBA00011738"/>
    </source>
</evidence>
<accession>V4LWJ0</accession>
<evidence type="ECO:0000256" key="1">
    <source>
        <dbReference type="ARBA" id="ARBA00010746"/>
    </source>
</evidence>
<name>V4LWJ0_EUTSA</name>
<dbReference type="OMA" id="ARTHSWE"/>
<dbReference type="InterPro" id="IPR004265">
    <property type="entry name" value="Dirigent"/>
</dbReference>
<reference evidence="6 7" key="1">
    <citation type="journal article" date="2013" name="Front. Plant Sci.">
        <title>The Reference Genome of the Halophytic Plant Eutrema salsugineum.</title>
        <authorList>
            <person name="Yang R."/>
            <person name="Jarvis D.E."/>
            <person name="Chen H."/>
            <person name="Beilstein M.A."/>
            <person name="Grimwood J."/>
            <person name="Jenkins J."/>
            <person name="Shu S."/>
            <person name="Prochnik S."/>
            <person name="Xin M."/>
            <person name="Ma C."/>
            <person name="Schmutz J."/>
            <person name="Wing R.A."/>
            <person name="Mitchell-Olds T."/>
            <person name="Schumaker K.S."/>
            <person name="Wang X."/>
        </authorList>
    </citation>
    <scope>NUCLEOTIDE SEQUENCE [LARGE SCALE GENOMIC DNA]</scope>
</reference>
<dbReference type="Gramene" id="ESQ44263">
    <property type="protein sequence ID" value="ESQ44263"/>
    <property type="gene ID" value="EUTSA_v10006492mg"/>
</dbReference>
<evidence type="ECO:0000256" key="5">
    <source>
        <dbReference type="SAM" id="MobiDB-lite"/>
    </source>
</evidence>
<feature type="region of interest" description="Disordered" evidence="5">
    <location>
        <begin position="1"/>
        <end position="31"/>
    </location>
</feature>
<evidence type="ECO:0000256" key="4">
    <source>
        <dbReference type="RuleBase" id="RU363099"/>
    </source>
</evidence>
<keyword evidence="4" id="KW-0052">Apoplast</keyword>
<dbReference type="PANTHER" id="PTHR21495">
    <property type="entry name" value="NUCLEOPORIN-RELATED"/>
    <property type="match status" value="1"/>
</dbReference>
<dbReference type="Proteomes" id="UP000030689">
    <property type="component" value="Unassembled WGS sequence"/>
</dbReference>
<evidence type="ECO:0000313" key="6">
    <source>
        <dbReference type="EMBL" id="ESQ44263.1"/>
    </source>
</evidence>
<organism evidence="6 7">
    <name type="scientific">Eutrema salsugineum</name>
    <name type="common">Saltwater cress</name>
    <name type="synonym">Sisymbrium salsugineum</name>
    <dbReference type="NCBI Taxonomy" id="72664"/>
    <lineage>
        <taxon>Eukaryota</taxon>
        <taxon>Viridiplantae</taxon>
        <taxon>Streptophyta</taxon>
        <taxon>Embryophyta</taxon>
        <taxon>Tracheophyta</taxon>
        <taxon>Spermatophyta</taxon>
        <taxon>Magnoliopsida</taxon>
        <taxon>eudicotyledons</taxon>
        <taxon>Gunneridae</taxon>
        <taxon>Pentapetalae</taxon>
        <taxon>rosids</taxon>
        <taxon>malvids</taxon>
        <taxon>Brassicales</taxon>
        <taxon>Brassicaceae</taxon>
        <taxon>Eutremeae</taxon>
        <taxon>Eutrema</taxon>
    </lineage>
</organism>
<dbReference type="AlphaFoldDB" id="V4LWJ0"/>
<dbReference type="EMBL" id="KI517455">
    <property type="protein sequence ID" value="ESQ44263.1"/>
    <property type="molecule type" value="Genomic_DNA"/>
</dbReference>
<dbReference type="eggNOG" id="ENOG502RXST">
    <property type="taxonomic scope" value="Eukaryota"/>
</dbReference>
<gene>
    <name evidence="6" type="ORF">EUTSA_v10006492mg</name>
</gene>
<dbReference type="Gene3D" id="2.40.480.10">
    <property type="entry name" value="Allene oxide cyclase-like"/>
    <property type="match status" value="1"/>
</dbReference>
<sequence>VVRAGKPPASRRRRKLDELRTPVAQSRRSSSPIDYLRPKLVTHNGEHHQSRCGSSRIVNHRPKHMDACNNASPRTPTQKGLGLSRRVTLLLVTAITKSEAFSKTVKSRFPGHNPEKLTHLHFYFHDTVSGDKPTAVVVATGPNTNSSASAFGMVAVVDDPLTVGPNITSEEVGRAQGMYSSSDQKTFGLLMALNLVFTKGEFSGSTVAMYGRNSVMSKVREIPIVGGTGAFRFGRGYAQAKTVRFNTTTGDAVVEYNVYVWH</sequence>
<comment type="function">
    <text evidence="4">Dirigent proteins impart stereoselectivity on the phenoxy radical-coupling reaction, yielding optically active lignans from two molecules of coniferyl alcohol in the biosynthesis of lignans, flavonolignans, and alkaloids and thus plays a central role in plant secondary metabolism.</text>
</comment>
<protein>
    <recommendedName>
        <fullName evidence="4">Dirigent protein</fullName>
    </recommendedName>
</protein>
<dbReference type="GO" id="GO:0048046">
    <property type="term" value="C:apoplast"/>
    <property type="evidence" value="ECO:0007669"/>
    <property type="project" value="UniProtKB-SubCell"/>
</dbReference>
<dbReference type="InterPro" id="IPR044859">
    <property type="entry name" value="Allene_oxi_cyc_Dirigent"/>
</dbReference>
<dbReference type="STRING" id="72664.V4LWJ0"/>
<keyword evidence="3 4" id="KW-0964">Secreted</keyword>
<dbReference type="Pfam" id="PF03018">
    <property type="entry name" value="Dirigent"/>
    <property type="match status" value="1"/>
</dbReference>
<comment type="similarity">
    <text evidence="1 4">Belongs to the plant dirigent protein family.</text>
</comment>